<feature type="disulfide bond" evidence="4">
    <location>
        <begin position="105"/>
        <end position="111"/>
    </location>
</feature>
<evidence type="ECO:0000259" key="7">
    <source>
        <dbReference type="PROSITE" id="PS51767"/>
    </source>
</evidence>
<comment type="similarity">
    <text evidence="1 5">Belongs to the peptidase A1 family.</text>
</comment>
<sequence length="431" mass="46499">MLISTAALAAFSCLVSQVSAAPVVADQANSLSSAPGLITTPLYTRHISKENRLARRADANDTVDGAYPIQLTELVIPAKIGTPAKDYLLIFDTGSSDTWVGSNDCDGKGGCAGLKLYNPKESSSYEKNAYEFNAAYGSAIANGSYFYDTFTVGGATLKHQTLAYADRTTGTVAEQDSSQKLRADGLLGASFRATTAMYDQYNKSYDPVPMALYKAGRIAEPVFSVQIGPINPDMSAKELSSLTKGNQSLAGSVTFGGYDASLVSGDFLYAPIYEEQKELFGEIGAWYIGAESFGLKSKNGSSELNLKLPSGRSVPVLVDSGTTMNIFPEYFVDKLLQHWLPSAEKQEDGSYELKNCHAASTNKTLTYTFANGDELRYPIDDMLVQLPDDQCIIAIMGSPDNQTIIGNVFMSSYVTTFDWGKNRIGFAPVKK</sequence>
<evidence type="ECO:0000256" key="6">
    <source>
        <dbReference type="SAM" id="SignalP"/>
    </source>
</evidence>
<reference evidence="8 9" key="1">
    <citation type="submission" date="2016-07" db="EMBL/GenBank/DDBJ databases">
        <title>Pervasive Adenine N6-methylation of Active Genes in Fungi.</title>
        <authorList>
            <consortium name="DOE Joint Genome Institute"/>
            <person name="Mondo S.J."/>
            <person name="Dannebaum R.O."/>
            <person name="Kuo R.C."/>
            <person name="Labutti K."/>
            <person name="Haridas S."/>
            <person name="Kuo A."/>
            <person name="Salamov A."/>
            <person name="Ahrendt S.R."/>
            <person name="Lipzen A."/>
            <person name="Sullivan W."/>
            <person name="Andreopoulos W.B."/>
            <person name="Clum A."/>
            <person name="Lindquist E."/>
            <person name="Daum C."/>
            <person name="Ramamoorthy G.K."/>
            <person name="Gryganskyi A."/>
            <person name="Culley D."/>
            <person name="Magnuson J.K."/>
            <person name="James T.Y."/>
            <person name="O'Malley M.A."/>
            <person name="Stajich J.E."/>
            <person name="Spatafora J.W."/>
            <person name="Visel A."/>
            <person name="Grigoriev I.V."/>
        </authorList>
    </citation>
    <scope>NUCLEOTIDE SEQUENCE [LARGE SCALE GENOMIC DNA]</scope>
    <source>
        <strain evidence="8 9">NRRL 2496</strain>
    </source>
</reference>
<dbReference type="EMBL" id="MCGN01000001">
    <property type="protein sequence ID" value="ORZ02352.1"/>
    <property type="molecule type" value="Genomic_DNA"/>
</dbReference>
<feature type="signal peptide" evidence="6">
    <location>
        <begin position="1"/>
        <end position="20"/>
    </location>
</feature>
<keyword evidence="4" id="KW-1015">Disulfide bond</keyword>
<keyword evidence="5" id="KW-0645">Protease</keyword>
<dbReference type="PANTHER" id="PTHR47966:SF51">
    <property type="entry name" value="BETA-SITE APP-CLEAVING ENZYME, ISOFORM A-RELATED"/>
    <property type="match status" value="1"/>
</dbReference>
<evidence type="ECO:0000256" key="1">
    <source>
        <dbReference type="ARBA" id="ARBA00007447"/>
    </source>
</evidence>
<evidence type="ECO:0000256" key="2">
    <source>
        <dbReference type="ARBA" id="ARBA00022750"/>
    </source>
</evidence>
<feature type="domain" description="Peptidase A1" evidence="7">
    <location>
        <begin position="74"/>
        <end position="427"/>
    </location>
</feature>
<dbReference type="GO" id="GO:0006508">
    <property type="term" value="P:proteolysis"/>
    <property type="evidence" value="ECO:0007669"/>
    <property type="project" value="UniProtKB-KW"/>
</dbReference>
<comment type="caution">
    <text evidence="8">The sequence shown here is derived from an EMBL/GenBank/DDBJ whole genome shotgun (WGS) entry which is preliminary data.</text>
</comment>
<keyword evidence="2 5" id="KW-0064">Aspartyl protease</keyword>
<dbReference type="STRING" id="13706.A0A1X2HRY8"/>
<dbReference type="Pfam" id="PF00026">
    <property type="entry name" value="Asp"/>
    <property type="match status" value="1"/>
</dbReference>
<evidence type="ECO:0000256" key="4">
    <source>
        <dbReference type="PIRSR" id="PIRSR601461-2"/>
    </source>
</evidence>
<dbReference type="PANTHER" id="PTHR47966">
    <property type="entry name" value="BETA-SITE APP-CLEAVING ENZYME, ISOFORM A-RELATED"/>
    <property type="match status" value="1"/>
</dbReference>
<dbReference type="AlphaFoldDB" id="A0A1X2HRY8"/>
<keyword evidence="5" id="KW-0378">Hydrolase</keyword>
<dbReference type="PROSITE" id="PS51767">
    <property type="entry name" value="PEPTIDASE_A1"/>
    <property type="match status" value="1"/>
</dbReference>
<dbReference type="PRINTS" id="PR00792">
    <property type="entry name" value="PEPSIN"/>
</dbReference>
<dbReference type="Gene3D" id="2.40.70.10">
    <property type="entry name" value="Acid Proteases"/>
    <property type="match status" value="2"/>
</dbReference>
<feature type="active site" evidence="3">
    <location>
        <position position="319"/>
    </location>
</feature>
<gene>
    <name evidence="8" type="ORF">BCR43DRAFT_481415</name>
</gene>
<feature type="chain" id="PRO_5013095167" evidence="6">
    <location>
        <begin position="21"/>
        <end position="431"/>
    </location>
</feature>
<keyword evidence="6" id="KW-0732">Signal</keyword>
<dbReference type="InterPro" id="IPR033121">
    <property type="entry name" value="PEPTIDASE_A1"/>
</dbReference>
<dbReference type="InterPro" id="IPR001461">
    <property type="entry name" value="Aspartic_peptidase_A1"/>
</dbReference>
<dbReference type="InterPro" id="IPR021109">
    <property type="entry name" value="Peptidase_aspartic_dom_sf"/>
</dbReference>
<evidence type="ECO:0000313" key="8">
    <source>
        <dbReference type="EMBL" id="ORZ02352.1"/>
    </source>
</evidence>
<organism evidence="8 9">
    <name type="scientific">Syncephalastrum racemosum</name>
    <name type="common">Filamentous fungus</name>
    <dbReference type="NCBI Taxonomy" id="13706"/>
    <lineage>
        <taxon>Eukaryota</taxon>
        <taxon>Fungi</taxon>
        <taxon>Fungi incertae sedis</taxon>
        <taxon>Mucoromycota</taxon>
        <taxon>Mucoromycotina</taxon>
        <taxon>Mucoromycetes</taxon>
        <taxon>Mucorales</taxon>
        <taxon>Syncephalastraceae</taxon>
        <taxon>Syncephalastrum</taxon>
    </lineage>
</organism>
<dbReference type="OrthoDB" id="771136at2759"/>
<feature type="active site" evidence="3">
    <location>
        <position position="92"/>
    </location>
</feature>
<dbReference type="Proteomes" id="UP000242180">
    <property type="component" value="Unassembled WGS sequence"/>
</dbReference>
<proteinExistence type="inferred from homology"/>
<evidence type="ECO:0000313" key="9">
    <source>
        <dbReference type="Proteomes" id="UP000242180"/>
    </source>
</evidence>
<name>A0A1X2HRY8_SYNRA</name>
<evidence type="ECO:0000256" key="5">
    <source>
        <dbReference type="RuleBase" id="RU000454"/>
    </source>
</evidence>
<accession>A0A1X2HRY8</accession>
<dbReference type="PROSITE" id="PS00141">
    <property type="entry name" value="ASP_PROTEASE"/>
    <property type="match status" value="2"/>
</dbReference>
<dbReference type="InParanoid" id="A0A1X2HRY8"/>
<dbReference type="CDD" id="cd05471">
    <property type="entry name" value="pepsin_like"/>
    <property type="match status" value="1"/>
</dbReference>
<dbReference type="GO" id="GO:0004190">
    <property type="term" value="F:aspartic-type endopeptidase activity"/>
    <property type="evidence" value="ECO:0007669"/>
    <property type="project" value="UniProtKB-KW"/>
</dbReference>
<evidence type="ECO:0000256" key="3">
    <source>
        <dbReference type="PIRSR" id="PIRSR601461-1"/>
    </source>
</evidence>
<dbReference type="SUPFAM" id="SSF50630">
    <property type="entry name" value="Acid proteases"/>
    <property type="match status" value="1"/>
</dbReference>
<dbReference type="InterPro" id="IPR001969">
    <property type="entry name" value="Aspartic_peptidase_AS"/>
</dbReference>
<keyword evidence="9" id="KW-1185">Reference proteome</keyword>
<dbReference type="InterPro" id="IPR034164">
    <property type="entry name" value="Pepsin-like_dom"/>
</dbReference>
<protein>
    <submittedName>
        <fullName evidence="8">Aspartic peptidase domain-containing protein</fullName>
    </submittedName>
</protein>